<evidence type="ECO:0008006" key="4">
    <source>
        <dbReference type="Google" id="ProtNLM"/>
    </source>
</evidence>
<evidence type="ECO:0000256" key="1">
    <source>
        <dbReference type="SAM" id="MobiDB-lite"/>
    </source>
</evidence>
<sequence length="274" mass="30270">MTDLCIDEGRSADPESSTPVVGTYPFGRPATRRLPRLPETDSAAVLVLGVYPSALHVRWARPGGPPIAALAVDDEPTVFWTGHNQAERVEWWRRQVGWRPEWGAISPAGANGGSGRLVVTDVLEPLGLDPRSAYFTDCLPTYFVKPGERQDRAIREYDEFAVAAGLSASVLRRRPDKRDLVRIAVQTEGSELLRQFRDSAAPTVVTLGKEAADVFAALTGTDRVPFRLTGEYGVSRAVPLGGREIRWIPLVHPGVRRDIGWRNCHARWVLSQRS</sequence>
<dbReference type="OrthoDB" id="3078588at2"/>
<evidence type="ECO:0000313" key="2">
    <source>
        <dbReference type="EMBL" id="SDD08166.1"/>
    </source>
</evidence>
<reference evidence="3" key="1">
    <citation type="submission" date="2016-10" db="EMBL/GenBank/DDBJ databases">
        <authorList>
            <person name="Varghese N."/>
            <person name="Submissions S."/>
        </authorList>
    </citation>
    <scope>NUCLEOTIDE SEQUENCE [LARGE SCALE GENOMIC DNA]</scope>
    <source>
        <strain evidence="3">IBRC-M 10403</strain>
    </source>
</reference>
<accession>A0A1G6RW47</accession>
<feature type="region of interest" description="Disordered" evidence="1">
    <location>
        <begin position="1"/>
        <end position="24"/>
    </location>
</feature>
<name>A0A1G6RW47_9PSEU</name>
<dbReference type="Proteomes" id="UP000199501">
    <property type="component" value="Unassembled WGS sequence"/>
</dbReference>
<dbReference type="AlphaFoldDB" id="A0A1G6RW47"/>
<keyword evidence="3" id="KW-1185">Reference proteome</keyword>
<dbReference type="EMBL" id="FMZZ01000007">
    <property type="protein sequence ID" value="SDD08166.1"/>
    <property type="molecule type" value="Genomic_DNA"/>
</dbReference>
<dbReference type="RefSeq" id="WP_091450989.1">
    <property type="nucleotide sequence ID" value="NZ_FMZZ01000007.1"/>
</dbReference>
<proteinExistence type="predicted"/>
<organism evidence="2 3">
    <name type="scientific">Actinokineospora iranica</name>
    <dbReference type="NCBI Taxonomy" id="1271860"/>
    <lineage>
        <taxon>Bacteria</taxon>
        <taxon>Bacillati</taxon>
        <taxon>Actinomycetota</taxon>
        <taxon>Actinomycetes</taxon>
        <taxon>Pseudonocardiales</taxon>
        <taxon>Pseudonocardiaceae</taxon>
        <taxon>Actinokineospora</taxon>
    </lineage>
</organism>
<protein>
    <recommendedName>
        <fullName evidence="4">Uracil DNA glycosylase superfamily protein</fullName>
    </recommendedName>
</protein>
<gene>
    <name evidence="2" type="ORF">SAMN05216174_10730</name>
</gene>
<dbReference type="STRING" id="1271860.SAMN05216174_10730"/>
<evidence type="ECO:0000313" key="3">
    <source>
        <dbReference type="Proteomes" id="UP000199501"/>
    </source>
</evidence>